<dbReference type="GO" id="GO:0005524">
    <property type="term" value="F:ATP binding"/>
    <property type="evidence" value="ECO:0007669"/>
    <property type="project" value="UniProtKB-KW"/>
</dbReference>
<evidence type="ECO:0000256" key="3">
    <source>
        <dbReference type="ARBA" id="ARBA00022475"/>
    </source>
</evidence>
<dbReference type="CDD" id="cd18582">
    <property type="entry name" value="ABC_6TM_ATM1_ABCB7"/>
    <property type="match status" value="1"/>
</dbReference>
<dbReference type="PROSITE" id="PS50929">
    <property type="entry name" value="ABC_TM1F"/>
    <property type="match status" value="1"/>
</dbReference>
<evidence type="ECO:0000256" key="5">
    <source>
        <dbReference type="ARBA" id="ARBA00022741"/>
    </source>
</evidence>
<keyword evidence="5" id="KW-0547">Nucleotide-binding</keyword>
<organism evidence="12 13">
    <name type="scientific">Advenella mandrilli</name>
    <dbReference type="NCBI Taxonomy" id="2800330"/>
    <lineage>
        <taxon>Bacteria</taxon>
        <taxon>Pseudomonadati</taxon>
        <taxon>Pseudomonadota</taxon>
        <taxon>Betaproteobacteria</taxon>
        <taxon>Burkholderiales</taxon>
        <taxon>Alcaligenaceae</taxon>
    </lineage>
</organism>
<feature type="transmembrane region" description="Helical" evidence="9">
    <location>
        <begin position="295"/>
        <end position="316"/>
    </location>
</feature>
<dbReference type="Pfam" id="PF00005">
    <property type="entry name" value="ABC_tran"/>
    <property type="match status" value="1"/>
</dbReference>
<feature type="transmembrane region" description="Helical" evidence="9">
    <location>
        <begin position="36"/>
        <end position="57"/>
    </location>
</feature>
<dbReference type="Proteomes" id="UP000635316">
    <property type="component" value="Unassembled WGS sequence"/>
</dbReference>
<comment type="caution">
    <text evidence="12">The sequence shown here is derived from an EMBL/GenBank/DDBJ whole genome shotgun (WGS) entry which is preliminary data.</text>
</comment>
<dbReference type="InterPro" id="IPR027417">
    <property type="entry name" value="P-loop_NTPase"/>
</dbReference>
<dbReference type="InterPro" id="IPR011527">
    <property type="entry name" value="ABC1_TM_dom"/>
</dbReference>
<evidence type="ECO:0000256" key="1">
    <source>
        <dbReference type="ARBA" id="ARBA00004651"/>
    </source>
</evidence>
<evidence type="ECO:0000313" key="12">
    <source>
        <dbReference type="EMBL" id="MBK1779786.1"/>
    </source>
</evidence>
<feature type="domain" description="ABC transmembrane type-1" evidence="11">
    <location>
        <begin position="38"/>
        <end position="321"/>
    </location>
</feature>
<protein>
    <submittedName>
        <fullName evidence="12">ABC transporter ATP-binding protein/permease</fullName>
    </submittedName>
</protein>
<dbReference type="EMBL" id="JAENGP010000001">
    <property type="protein sequence ID" value="MBK1779786.1"/>
    <property type="molecule type" value="Genomic_DNA"/>
</dbReference>
<evidence type="ECO:0000256" key="8">
    <source>
        <dbReference type="ARBA" id="ARBA00023136"/>
    </source>
</evidence>
<dbReference type="PANTHER" id="PTHR24221">
    <property type="entry name" value="ATP-BINDING CASSETTE SUB-FAMILY B"/>
    <property type="match status" value="1"/>
</dbReference>
<dbReference type="InterPro" id="IPR036640">
    <property type="entry name" value="ABC1_TM_sf"/>
</dbReference>
<dbReference type="InterPro" id="IPR003593">
    <property type="entry name" value="AAA+_ATPase"/>
</dbReference>
<feature type="transmembrane region" description="Helical" evidence="9">
    <location>
        <begin position="176"/>
        <end position="197"/>
    </location>
</feature>
<dbReference type="InterPro" id="IPR017871">
    <property type="entry name" value="ABC_transporter-like_CS"/>
</dbReference>
<keyword evidence="3" id="KW-1003">Cell membrane</keyword>
<dbReference type="Gene3D" id="1.20.1560.10">
    <property type="entry name" value="ABC transporter type 1, transmembrane domain"/>
    <property type="match status" value="1"/>
</dbReference>
<dbReference type="SUPFAM" id="SSF90123">
    <property type="entry name" value="ABC transporter transmembrane region"/>
    <property type="match status" value="1"/>
</dbReference>
<keyword evidence="7 9" id="KW-1133">Transmembrane helix</keyword>
<dbReference type="Gene3D" id="3.40.50.300">
    <property type="entry name" value="P-loop containing nucleotide triphosphate hydrolases"/>
    <property type="match status" value="1"/>
</dbReference>
<dbReference type="PROSITE" id="PS50893">
    <property type="entry name" value="ABC_TRANSPORTER_2"/>
    <property type="match status" value="1"/>
</dbReference>
<evidence type="ECO:0000256" key="9">
    <source>
        <dbReference type="SAM" id="Phobius"/>
    </source>
</evidence>
<feature type="transmembrane region" description="Helical" evidence="9">
    <location>
        <begin position="69"/>
        <end position="86"/>
    </location>
</feature>
<dbReference type="InterPro" id="IPR003439">
    <property type="entry name" value="ABC_transporter-like_ATP-bd"/>
</dbReference>
<dbReference type="CDD" id="cd03253">
    <property type="entry name" value="ABCC_ATM1_transporter"/>
    <property type="match status" value="1"/>
</dbReference>
<dbReference type="SMART" id="SM00382">
    <property type="entry name" value="AAA"/>
    <property type="match status" value="1"/>
</dbReference>
<evidence type="ECO:0000256" key="4">
    <source>
        <dbReference type="ARBA" id="ARBA00022692"/>
    </source>
</evidence>
<feature type="transmembrane region" description="Helical" evidence="9">
    <location>
        <begin position="261"/>
        <end position="280"/>
    </location>
</feature>
<keyword evidence="4 9" id="KW-0812">Transmembrane</keyword>
<keyword evidence="13" id="KW-1185">Reference proteome</keyword>
<feature type="domain" description="ABC transporter" evidence="10">
    <location>
        <begin position="355"/>
        <end position="589"/>
    </location>
</feature>
<keyword evidence="8 9" id="KW-0472">Membrane</keyword>
<feature type="transmembrane region" description="Helical" evidence="9">
    <location>
        <begin position="145"/>
        <end position="170"/>
    </location>
</feature>
<dbReference type="PROSITE" id="PS00211">
    <property type="entry name" value="ABC_TRANSPORTER_1"/>
    <property type="match status" value="1"/>
</dbReference>
<evidence type="ECO:0000313" key="13">
    <source>
        <dbReference type="Proteomes" id="UP000635316"/>
    </source>
</evidence>
<dbReference type="InterPro" id="IPR039421">
    <property type="entry name" value="Type_1_exporter"/>
</dbReference>
<proteinExistence type="predicted"/>
<dbReference type="Pfam" id="PF00664">
    <property type="entry name" value="ABC_membrane"/>
    <property type="match status" value="1"/>
</dbReference>
<dbReference type="RefSeq" id="WP_200232832.1">
    <property type="nucleotide sequence ID" value="NZ_JAENGP010000001.1"/>
</dbReference>
<evidence type="ECO:0000259" key="11">
    <source>
        <dbReference type="PROSITE" id="PS50929"/>
    </source>
</evidence>
<evidence type="ECO:0000259" key="10">
    <source>
        <dbReference type="PROSITE" id="PS50893"/>
    </source>
</evidence>
<accession>A0ABS1ECJ6</accession>
<dbReference type="SUPFAM" id="SSF52540">
    <property type="entry name" value="P-loop containing nucleoside triphosphate hydrolases"/>
    <property type="match status" value="1"/>
</dbReference>
<reference evidence="12 13" key="1">
    <citation type="submission" date="2020-12" db="EMBL/GenBank/DDBJ databases">
        <authorList>
            <person name="Lu T."/>
            <person name="Wang Q."/>
            <person name="Han X."/>
        </authorList>
    </citation>
    <scope>NUCLEOTIDE SEQUENCE [LARGE SCALE GENOMIC DNA]</scope>
    <source>
        <strain evidence="12 13">WQ 585</strain>
    </source>
</reference>
<sequence length="602" mass="67699">MRTQSEQYPQKSASKKISFDVVLSLLPYVWQFKWRVGFALLFLVLAKVASVILPIFLKDIVDQLSVPPTALVLPVAALLGYGLARVSSSLFGELRDALFARVTQGSIRKIAKTIFEHLFGLSMRFHLLRQTGGLSRDIDRGTKGIGFVLNFTLFNILPTLLELLMVMGILLWRYDIWFAAVTMLTIIAYILFTFTVTEKRMVMRRRMNSLDSMANTQAIDALINYETVKYFNNEAYEINRYDENLSKWVDSSVKNQISLNILNAGQGVIITTGITILLWMSADRVVQGSMTVGDVVLVSAYLTQLYAPLNFLGFIYREIKNSLSDMERMFGLMDEQQEIKDDKGAIALNTRHAEIVFQDVCFSYESERQILHKVSFRVGAGETVAVVGTSGAGKSTLSRLLFRFYDVSSGSILINGRDIRSYTQLSLRQHIGIVPQDTVLFNNSIYYNIAYGRPSATHDEVIEAAKSASIHQFVSSLPEGYESQVGERGLKLSGGEKQRVAIARTILKDPPILVLDEATSALDTRTERKIQDELFQIAKNRTTLIIAHRLSTIVDADRIIVMDQGKIMEQGTHSELLEKNAIYARMWAMQFQASEIVEASEP</sequence>
<gene>
    <name evidence="12" type="ORF">JHL22_00990</name>
</gene>
<keyword evidence="6 12" id="KW-0067">ATP-binding</keyword>
<evidence type="ECO:0000256" key="7">
    <source>
        <dbReference type="ARBA" id="ARBA00022989"/>
    </source>
</evidence>
<name>A0ABS1ECJ6_9BURK</name>
<keyword evidence="2" id="KW-0813">Transport</keyword>
<comment type="subcellular location">
    <subcellularLocation>
        <location evidence="1">Cell membrane</location>
        <topology evidence="1">Multi-pass membrane protein</topology>
    </subcellularLocation>
</comment>
<dbReference type="PANTHER" id="PTHR24221:SF402">
    <property type="entry name" value="IRON-SULFUR CLUSTERS TRANSPORTER ABCB7, MITOCHONDRIAL"/>
    <property type="match status" value="1"/>
</dbReference>
<evidence type="ECO:0000256" key="2">
    <source>
        <dbReference type="ARBA" id="ARBA00022448"/>
    </source>
</evidence>
<evidence type="ECO:0000256" key="6">
    <source>
        <dbReference type="ARBA" id="ARBA00022840"/>
    </source>
</evidence>